<feature type="region of interest" description="Disordered" evidence="1">
    <location>
        <begin position="74"/>
        <end position="109"/>
    </location>
</feature>
<evidence type="ECO:0000313" key="3">
    <source>
        <dbReference type="Proteomes" id="UP001396898"/>
    </source>
</evidence>
<dbReference type="EMBL" id="JAQQWI010000016">
    <property type="protein sequence ID" value="KAK8008197.1"/>
    <property type="molecule type" value="Genomic_DNA"/>
</dbReference>
<gene>
    <name evidence="2" type="ORF">PG991_010748</name>
</gene>
<proteinExistence type="predicted"/>
<dbReference type="Gene3D" id="2.40.160.20">
    <property type="match status" value="1"/>
</dbReference>
<reference evidence="2 3" key="1">
    <citation type="submission" date="2023-01" db="EMBL/GenBank/DDBJ databases">
        <title>Analysis of 21 Apiospora genomes using comparative genomics revels a genus with tremendous synthesis potential of carbohydrate active enzymes and secondary metabolites.</title>
        <authorList>
            <person name="Sorensen T."/>
        </authorList>
    </citation>
    <scope>NUCLEOTIDE SEQUENCE [LARGE SCALE GENOMIC DNA]</scope>
    <source>
        <strain evidence="2 3">CBS 20057</strain>
    </source>
</reference>
<dbReference type="PANTHER" id="PTHR37315">
    <property type="entry name" value="UPF0311 PROTEIN BLR7842"/>
    <property type="match status" value="1"/>
</dbReference>
<dbReference type="Pfam" id="PF11578">
    <property type="entry name" value="DUF3237"/>
    <property type="match status" value="1"/>
</dbReference>
<dbReference type="Proteomes" id="UP001396898">
    <property type="component" value="Unassembled WGS sequence"/>
</dbReference>
<comment type="caution">
    <text evidence="2">The sequence shown here is derived from an EMBL/GenBank/DDBJ whole genome shotgun (WGS) entry which is preliminary data.</text>
</comment>
<feature type="compositionally biased region" description="Polar residues" evidence="1">
    <location>
        <begin position="85"/>
        <end position="99"/>
    </location>
</feature>
<evidence type="ECO:0000256" key="1">
    <source>
        <dbReference type="SAM" id="MobiDB-lite"/>
    </source>
</evidence>
<protein>
    <submittedName>
        <fullName evidence="2">Uncharacterized protein</fullName>
    </submittedName>
</protein>
<sequence>MASHPNHLLVGAMFGKQWVQGELPPLLPAAPPSDDENWDPSVVVHGDWMRVPAERRHSGWNTVERQWVGVGGVERPAVREDPPVQSKTQAPPSGISGQSADDLGNLQPALSLPAPGLELDFRMVLELSDATATVAAGDHFKKFTTFTDGAWSGSIGSGTGGDQETMDMTVGSTLATQVESKYRLRTGDEPPAVIDCRTRGFLIAPAQITDELRDCEKARVVDPRMYRYRVFITMRTADARYAARVNTGMWVGTCLWDVAKVVYDAYRVV</sequence>
<evidence type="ECO:0000313" key="2">
    <source>
        <dbReference type="EMBL" id="KAK8008197.1"/>
    </source>
</evidence>
<dbReference type="InterPro" id="IPR020915">
    <property type="entry name" value="UPF0311"/>
</dbReference>
<accession>A0ABR1RC76</accession>
<dbReference type="PANTHER" id="PTHR37315:SF1">
    <property type="entry name" value="UPF0311 PROTEIN BLR7842"/>
    <property type="match status" value="1"/>
</dbReference>
<keyword evidence="3" id="KW-1185">Reference proteome</keyword>
<name>A0ABR1RC76_9PEZI</name>
<organism evidence="2 3">
    <name type="scientific">Apiospora marii</name>
    <dbReference type="NCBI Taxonomy" id="335849"/>
    <lineage>
        <taxon>Eukaryota</taxon>
        <taxon>Fungi</taxon>
        <taxon>Dikarya</taxon>
        <taxon>Ascomycota</taxon>
        <taxon>Pezizomycotina</taxon>
        <taxon>Sordariomycetes</taxon>
        <taxon>Xylariomycetidae</taxon>
        <taxon>Amphisphaeriales</taxon>
        <taxon>Apiosporaceae</taxon>
        <taxon>Apiospora</taxon>
    </lineage>
</organism>